<evidence type="ECO:0000256" key="5">
    <source>
        <dbReference type="ARBA" id="ARBA00022989"/>
    </source>
</evidence>
<feature type="transmembrane region" description="Helical" evidence="7">
    <location>
        <begin position="206"/>
        <end position="239"/>
    </location>
</feature>
<dbReference type="EMBL" id="CP025066">
    <property type="protein sequence ID" value="AUX07936.1"/>
    <property type="molecule type" value="Genomic_DNA"/>
</dbReference>
<dbReference type="Proteomes" id="UP000263012">
    <property type="component" value="Chromosome"/>
</dbReference>
<feature type="transmembrane region" description="Helical" evidence="7">
    <location>
        <begin position="110"/>
        <end position="127"/>
    </location>
</feature>
<feature type="transmembrane region" description="Helical" evidence="7">
    <location>
        <begin position="284"/>
        <end position="307"/>
    </location>
</feature>
<evidence type="ECO:0000256" key="6">
    <source>
        <dbReference type="ARBA" id="ARBA00023136"/>
    </source>
</evidence>
<evidence type="ECO:0000259" key="9">
    <source>
        <dbReference type="Pfam" id="PF02254"/>
    </source>
</evidence>
<dbReference type="PANTHER" id="PTHR42751:SF6">
    <property type="entry name" value="CONSERVED INTEGRAL MEMBRANE TRANSPORT PROTEIN-RELATED"/>
    <property type="match status" value="1"/>
</dbReference>
<evidence type="ECO:0000256" key="3">
    <source>
        <dbReference type="ARBA" id="ARBA00022448"/>
    </source>
</evidence>
<feature type="transmembrane region" description="Helical" evidence="7">
    <location>
        <begin position="259"/>
        <end position="277"/>
    </location>
</feature>
<keyword evidence="5 7" id="KW-1133">Transmembrane helix</keyword>
<dbReference type="KEGG" id="hdf:AArcSl_0281"/>
<keyword evidence="11" id="KW-1185">Reference proteome</keyword>
<dbReference type="GO" id="GO:0006813">
    <property type="term" value="P:potassium ion transport"/>
    <property type="evidence" value="ECO:0007669"/>
    <property type="project" value="InterPro"/>
</dbReference>
<dbReference type="GO" id="GO:0015297">
    <property type="term" value="F:antiporter activity"/>
    <property type="evidence" value="ECO:0007669"/>
    <property type="project" value="InterPro"/>
</dbReference>
<comment type="subcellular location">
    <subcellularLocation>
        <location evidence="1">Membrane</location>
        <topology evidence="1">Multi-pass membrane protein</topology>
    </subcellularLocation>
</comment>
<feature type="transmembrane region" description="Helical" evidence="7">
    <location>
        <begin position="171"/>
        <end position="194"/>
    </location>
</feature>
<dbReference type="Gene3D" id="3.40.50.720">
    <property type="entry name" value="NAD(P)-binding Rossmann-like Domain"/>
    <property type="match status" value="1"/>
</dbReference>
<feature type="domain" description="Cation/H+ exchanger transmembrane" evidence="8">
    <location>
        <begin position="13"/>
        <end position="357"/>
    </location>
</feature>
<dbReference type="InterPro" id="IPR006153">
    <property type="entry name" value="Cation/H_exchanger_TM"/>
</dbReference>
<keyword evidence="6 7" id="KW-0472">Membrane</keyword>
<dbReference type="OrthoDB" id="43518at2157"/>
<dbReference type="GO" id="GO:0016020">
    <property type="term" value="C:membrane"/>
    <property type="evidence" value="ECO:0007669"/>
    <property type="project" value="UniProtKB-SubCell"/>
</dbReference>
<dbReference type="Pfam" id="PF02254">
    <property type="entry name" value="TrkA_N"/>
    <property type="match status" value="1"/>
</dbReference>
<dbReference type="GeneID" id="37876616"/>
<protein>
    <submittedName>
        <fullName evidence="10">Kef-type K+ transport system, membrane component</fullName>
    </submittedName>
</protein>
<feature type="transmembrane region" description="Helical" evidence="7">
    <location>
        <begin position="327"/>
        <end position="353"/>
    </location>
</feature>
<feature type="transmembrane region" description="Helical" evidence="7">
    <location>
        <begin position="85"/>
        <end position="104"/>
    </location>
</feature>
<evidence type="ECO:0000313" key="10">
    <source>
        <dbReference type="EMBL" id="AUX07936.1"/>
    </source>
</evidence>
<keyword evidence="4 7" id="KW-0812">Transmembrane</keyword>
<comment type="similarity">
    <text evidence="2">Belongs to the monovalent cation:proton antiporter 2 (CPA2) transporter (TC 2.A.37) family.</text>
</comment>
<name>A0A343TFR4_9EURY</name>
<dbReference type="AlphaFoldDB" id="A0A343TFR4"/>
<evidence type="ECO:0000259" key="8">
    <source>
        <dbReference type="Pfam" id="PF00999"/>
    </source>
</evidence>
<proteinExistence type="inferred from homology"/>
<accession>A0A343TFR4</accession>
<reference evidence="11" key="1">
    <citation type="submission" date="2017-11" db="EMBL/GenBank/DDBJ databases">
        <title>Phenotypic and genomic properties of facultatively anaerobic sulfur-reducing natronoarchaea from hypersaline soda lakes.</title>
        <authorList>
            <person name="Sorokin D.Y."/>
            <person name="Kublanov I.V."/>
            <person name="Roman P."/>
            <person name="Sinninghe Damste J.S."/>
            <person name="Golyshin P.N."/>
            <person name="Rojo D."/>
            <person name="Ciordia S."/>
            <person name="Mena M.D.C."/>
            <person name="Ferrer M."/>
            <person name="Messina E."/>
            <person name="Smedile F."/>
            <person name="La Spada G."/>
            <person name="La Cono V."/>
            <person name="Yakimov M.M."/>
        </authorList>
    </citation>
    <scope>NUCLEOTIDE SEQUENCE [LARGE SCALE GENOMIC DNA]</scope>
    <source>
        <strain evidence="11">AArc-Sl</strain>
    </source>
</reference>
<dbReference type="InterPro" id="IPR038770">
    <property type="entry name" value="Na+/solute_symporter_sf"/>
</dbReference>
<feature type="transmembrane region" description="Helical" evidence="7">
    <location>
        <begin position="147"/>
        <end position="165"/>
    </location>
</feature>
<evidence type="ECO:0000313" key="11">
    <source>
        <dbReference type="Proteomes" id="UP000263012"/>
    </source>
</evidence>
<dbReference type="Gene3D" id="1.20.1530.20">
    <property type="match status" value="1"/>
</dbReference>
<evidence type="ECO:0000256" key="4">
    <source>
        <dbReference type="ARBA" id="ARBA00022692"/>
    </source>
</evidence>
<feature type="transmembrane region" description="Helical" evidence="7">
    <location>
        <begin position="52"/>
        <end position="73"/>
    </location>
</feature>
<evidence type="ECO:0000256" key="1">
    <source>
        <dbReference type="ARBA" id="ARBA00004141"/>
    </source>
</evidence>
<dbReference type="PANTHER" id="PTHR42751">
    <property type="entry name" value="SODIUM/HYDROGEN EXCHANGER FAMILY/TRKA DOMAIN PROTEIN"/>
    <property type="match status" value="1"/>
</dbReference>
<feature type="domain" description="RCK N-terminal" evidence="9">
    <location>
        <begin position="400"/>
        <end position="507"/>
    </location>
</feature>
<gene>
    <name evidence="10" type="ORF">AArcSl_0281</name>
</gene>
<dbReference type="RefSeq" id="WP_119813999.1">
    <property type="nucleotide sequence ID" value="NZ_CP025066.1"/>
</dbReference>
<evidence type="ECO:0000256" key="7">
    <source>
        <dbReference type="SAM" id="Phobius"/>
    </source>
</evidence>
<dbReference type="InterPro" id="IPR003148">
    <property type="entry name" value="RCK_N"/>
</dbReference>
<organism evidence="10 11">
    <name type="scientific">Halalkaliarchaeum desulfuricum</name>
    <dbReference type="NCBI Taxonomy" id="2055893"/>
    <lineage>
        <taxon>Archaea</taxon>
        <taxon>Methanobacteriati</taxon>
        <taxon>Methanobacteriota</taxon>
        <taxon>Stenosarchaea group</taxon>
        <taxon>Halobacteria</taxon>
        <taxon>Halobacteriales</taxon>
        <taxon>Haloferacaceae</taxon>
        <taxon>Halalkaliarchaeum</taxon>
    </lineage>
</organism>
<dbReference type="Pfam" id="PF00999">
    <property type="entry name" value="Na_H_Exchanger"/>
    <property type="match status" value="1"/>
</dbReference>
<keyword evidence="3" id="KW-0813">Transport</keyword>
<dbReference type="InterPro" id="IPR036291">
    <property type="entry name" value="NAD(P)-bd_dom_sf"/>
</dbReference>
<evidence type="ECO:0000256" key="2">
    <source>
        <dbReference type="ARBA" id="ARBA00005551"/>
    </source>
</evidence>
<sequence length="547" mass="59281">MTELLTAVAIVFIVAGPFLLVANRLDIPAVPFLILAGIVAGVGVDEEITLELAQWGIALLVFSFGLQIQFDAVRVVLGDGEKVAIAQMLSVGLLGVVVGVLFGLPLEQAMYFGIVAAFSSTIVGTALLQRDIRKNLVRGRLAESMNFVQDIAAVLVVLVLGAGAFDADLIAMQVGYGVFLLLAAVFVNRILFDVLERLSKGSDEQLIVSVIALLVVFLGAAELSGISIVVGAFAAGIAVRYDPDEYFGVFDGLVSIRDFFVAIFFVTVGALVTVPTVEVFALAVGLGLLTAVVKPVVTTVFLIYSGYEARSATLTSLSLDQVSEFSLVIVIEALILGILLQSVFDAIIIAAAATMITSSLSRAYDEQIYRVLADWRLFEGRHEKIDERSSVPEDLTDHAIIVGYGRQGRTLVETCERLDIQYVVVENDPTRLEDLRSECDAYVFSDANEPYAWVKADVDEARIIVSTVNSPPVSEYLLRFANGTDLILRTDDVEFARDLLDRGAMYVCVDDTLASEQLIEYIERLEDGSLPQETLRKEQIASLSDLA</sequence>
<dbReference type="GO" id="GO:1902600">
    <property type="term" value="P:proton transmembrane transport"/>
    <property type="evidence" value="ECO:0007669"/>
    <property type="project" value="InterPro"/>
</dbReference>
<dbReference type="SUPFAM" id="SSF51735">
    <property type="entry name" value="NAD(P)-binding Rossmann-fold domains"/>
    <property type="match status" value="1"/>
</dbReference>